<dbReference type="AlphaFoldDB" id="A0A0E9V887"/>
<organism evidence="1">
    <name type="scientific">Anguilla anguilla</name>
    <name type="common">European freshwater eel</name>
    <name type="synonym">Muraena anguilla</name>
    <dbReference type="NCBI Taxonomy" id="7936"/>
    <lineage>
        <taxon>Eukaryota</taxon>
        <taxon>Metazoa</taxon>
        <taxon>Chordata</taxon>
        <taxon>Craniata</taxon>
        <taxon>Vertebrata</taxon>
        <taxon>Euteleostomi</taxon>
        <taxon>Actinopterygii</taxon>
        <taxon>Neopterygii</taxon>
        <taxon>Teleostei</taxon>
        <taxon>Anguilliformes</taxon>
        <taxon>Anguillidae</taxon>
        <taxon>Anguilla</taxon>
    </lineage>
</organism>
<proteinExistence type="predicted"/>
<reference evidence="1" key="2">
    <citation type="journal article" date="2015" name="Fish Shellfish Immunol.">
        <title>Early steps in the European eel (Anguilla anguilla)-Vibrio vulnificus interaction in the gills: Role of the RtxA13 toxin.</title>
        <authorList>
            <person name="Callol A."/>
            <person name="Pajuelo D."/>
            <person name="Ebbesson L."/>
            <person name="Teles M."/>
            <person name="MacKenzie S."/>
            <person name="Amaro C."/>
        </authorList>
    </citation>
    <scope>NUCLEOTIDE SEQUENCE</scope>
</reference>
<evidence type="ECO:0000313" key="1">
    <source>
        <dbReference type="EMBL" id="JAH74309.1"/>
    </source>
</evidence>
<protein>
    <submittedName>
        <fullName evidence="1">Uncharacterized protein</fullName>
    </submittedName>
</protein>
<reference evidence="1" key="1">
    <citation type="submission" date="2014-11" db="EMBL/GenBank/DDBJ databases">
        <authorList>
            <person name="Amaro Gonzalez C."/>
        </authorList>
    </citation>
    <scope>NUCLEOTIDE SEQUENCE</scope>
</reference>
<name>A0A0E9V887_ANGAN</name>
<sequence length="41" mass="5086">MLLFECVMCQPCMFNSILFFFRKRFTFYFVFRVTNGEIVIF</sequence>
<dbReference type="EMBL" id="GBXM01034268">
    <property type="protein sequence ID" value="JAH74309.1"/>
    <property type="molecule type" value="Transcribed_RNA"/>
</dbReference>
<accession>A0A0E9V887</accession>